<comment type="caution">
    <text evidence="2">The sequence shown here is derived from an EMBL/GenBank/DDBJ whole genome shotgun (WGS) entry which is preliminary data.</text>
</comment>
<protein>
    <recommendedName>
        <fullName evidence="4">RING-type domain-containing protein</fullName>
    </recommendedName>
</protein>
<dbReference type="EMBL" id="JAOYFB010000039">
    <property type="protein sequence ID" value="KAK4030564.1"/>
    <property type="molecule type" value="Genomic_DNA"/>
</dbReference>
<name>A0ABR0AZK4_9CRUS</name>
<dbReference type="Proteomes" id="UP001234178">
    <property type="component" value="Unassembled WGS sequence"/>
</dbReference>
<accession>A0ABR0AZK4</accession>
<evidence type="ECO:0000313" key="3">
    <source>
        <dbReference type="Proteomes" id="UP001234178"/>
    </source>
</evidence>
<feature type="region of interest" description="Disordered" evidence="1">
    <location>
        <begin position="1"/>
        <end position="20"/>
    </location>
</feature>
<evidence type="ECO:0000313" key="2">
    <source>
        <dbReference type="EMBL" id="KAK4030564.1"/>
    </source>
</evidence>
<organism evidence="2 3">
    <name type="scientific">Daphnia magna</name>
    <dbReference type="NCBI Taxonomy" id="35525"/>
    <lineage>
        <taxon>Eukaryota</taxon>
        <taxon>Metazoa</taxon>
        <taxon>Ecdysozoa</taxon>
        <taxon>Arthropoda</taxon>
        <taxon>Crustacea</taxon>
        <taxon>Branchiopoda</taxon>
        <taxon>Diplostraca</taxon>
        <taxon>Cladocera</taxon>
        <taxon>Anomopoda</taxon>
        <taxon>Daphniidae</taxon>
        <taxon>Daphnia</taxon>
    </lineage>
</organism>
<proteinExistence type="predicted"/>
<gene>
    <name evidence="2" type="ORF">OUZ56_023807</name>
</gene>
<sequence length="221" mass="24831">MAEYPPPSSATMKNKLKESHEREEECVANLRDRLNQALSARNSAIEVVCAHKTIVNLNEEIDNVTQDLVNVHVHFSSGRETLMSGYIRSLLHQAREMAKEKPVSASVTLSDRPKYVVPNHTPVLPCFLKQHVGKPEGTSGCGRLIAECEEFMTFTNQDRLELLFKQHRCFGCFLPVAVAGHTKLIDCPHPRYCSLCKVSDHHQILCGPRCAYRGVLPPKEN</sequence>
<reference evidence="2 3" key="1">
    <citation type="journal article" date="2023" name="Nucleic Acids Res.">
        <title>The hologenome of Daphnia magna reveals possible DNA methylation and microbiome-mediated evolution of the host genome.</title>
        <authorList>
            <person name="Chaturvedi A."/>
            <person name="Li X."/>
            <person name="Dhandapani V."/>
            <person name="Marshall H."/>
            <person name="Kissane S."/>
            <person name="Cuenca-Cambronero M."/>
            <person name="Asole G."/>
            <person name="Calvet F."/>
            <person name="Ruiz-Romero M."/>
            <person name="Marangio P."/>
            <person name="Guigo R."/>
            <person name="Rago D."/>
            <person name="Mirbahai L."/>
            <person name="Eastwood N."/>
            <person name="Colbourne J.K."/>
            <person name="Zhou J."/>
            <person name="Mallon E."/>
            <person name="Orsini L."/>
        </authorList>
    </citation>
    <scope>NUCLEOTIDE SEQUENCE [LARGE SCALE GENOMIC DNA]</scope>
    <source>
        <strain evidence="2">LRV0_1</strain>
    </source>
</reference>
<evidence type="ECO:0000256" key="1">
    <source>
        <dbReference type="SAM" id="MobiDB-lite"/>
    </source>
</evidence>
<keyword evidence="3" id="KW-1185">Reference proteome</keyword>
<evidence type="ECO:0008006" key="4">
    <source>
        <dbReference type="Google" id="ProtNLM"/>
    </source>
</evidence>